<dbReference type="AlphaFoldDB" id="A0A975C7B5"/>
<keyword evidence="9" id="KW-0998">Cell outer membrane</keyword>
<evidence type="ECO:0000259" key="12">
    <source>
        <dbReference type="Pfam" id="PF00593"/>
    </source>
</evidence>
<gene>
    <name evidence="14" type="ORF">IFJ75_06635</name>
</gene>
<dbReference type="InterPro" id="IPR036942">
    <property type="entry name" value="Beta-barrel_TonB_sf"/>
</dbReference>
<dbReference type="Gene3D" id="2.170.130.10">
    <property type="entry name" value="TonB-dependent receptor, plug domain"/>
    <property type="match status" value="1"/>
</dbReference>
<evidence type="ECO:0000256" key="11">
    <source>
        <dbReference type="SAM" id="MobiDB-lite"/>
    </source>
</evidence>
<evidence type="ECO:0000256" key="4">
    <source>
        <dbReference type="ARBA" id="ARBA00022692"/>
    </source>
</evidence>
<dbReference type="InterPro" id="IPR012910">
    <property type="entry name" value="Plug_dom"/>
</dbReference>
<dbReference type="KEGG" id="bgoe:IFJ75_06635"/>
<dbReference type="GO" id="GO:0015344">
    <property type="term" value="F:siderophore uptake transmembrane transporter activity"/>
    <property type="evidence" value="ECO:0007669"/>
    <property type="project" value="TreeGrafter"/>
</dbReference>
<sequence>MTGWRTSLAVLAGLAFAGEAEAGQDRTEPAAAARSGSVVVYEPAFFAGVQPNTALDMIERLPGFAFDSGGDVRGLSGAQGNVLIDGQRPASKSEDLDAVIRRIPAASVLRIEVIRGGAPGIDMQGAPVVANIIRRQNHALEGAMEAGVERHDDGRWAGELGFSASRSLSDDRRLEVAGEVYRYVDEDAGDGTRARRDASGDLLRLSDADQTGGGDGGKLTAAWRQPLGGGTLSANALASTERYDWRLDERISVPAAARSRIDETEEDSDIELGGTWERPLSRGRLEIIGLQRLGWETVNSESATERFDSDQTSGESIGRISLSRRLGERLTLDGGLEGAFNWQEGSARSEEDGVVIDLPSSNVRVEERRAELFGTAAWRPSDRLSVEAGLRLETSSLTQDGDAAADRTLTYAKPRLIAVWTPAPSSQWRFRVEREAGQLSFSDFITSASLDTDQISAGNADLRPAIKWVFEGVYERRFWTDGVASLTVFHEAIEDAIDRVPIVSGSEVFDAPGNIGDAERRVAQLRVSAPLARLGLQGGLLKTFVEWAHTEATDPTTGERRRMSGYNPFEAEVAFTHDLTARGLRWGVTAYFGSPYRQYRFDEVAEEMTDPWWSTFIEWKAHPNTTVTLEAENLTGRRYRLDRTLYDGPRDLNPVSRIEQRRESFGPWIGLKLRRTLG</sequence>
<feature type="domain" description="TonB-dependent receptor plug" evidence="13">
    <location>
        <begin position="36"/>
        <end position="119"/>
    </location>
</feature>
<dbReference type="GO" id="GO:0044718">
    <property type="term" value="P:siderophore transmembrane transport"/>
    <property type="evidence" value="ECO:0007669"/>
    <property type="project" value="TreeGrafter"/>
</dbReference>
<protein>
    <submittedName>
        <fullName evidence="14">TonB-dependent receptor</fullName>
    </submittedName>
</protein>
<dbReference type="Pfam" id="PF07715">
    <property type="entry name" value="Plug"/>
    <property type="match status" value="1"/>
</dbReference>
<keyword evidence="6 10" id="KW-0798">TonB box</keyword>
<dbReference type="Pfam" id="PF00593">
    <property type="entry name" value="TonB_dep_Rec_b-barrel"/>
    <property type="match status" value="1"/>
</dbReference>
<evidence type="ECO:0000256" key="7">
    <source>
        <dbReference type="ARBA" id="ARBA00023136"/>
    </source>
</evidence>
<accession>A0A975C7B5</accession>
<dbReference type="Proteomes" id="UP000663918">
    <property type="component" value="Chromosome"/>
</dbReference>
<dbReference type="RefSeq" id="WP_207931822.1">
    <property type="nucleotide sequence ID" value="NZ_CP062222.1"/>
</dbReference>
<keyword evidence="3" id="KW-1134">Transmembrane beta strand</keyword>
<evidence type="ECO:0000256" key="5">
    <source>
        <dbReference type="ARBA" id="ARBA00022729"/>
    </source>
</evidence>
<evidence type="ECO:0000256" key="8">
    <source>
        <dbReference type="ARBA" id="ARBA00023170"/>
    </source>
</evidence>
<evidence type="ECO:0000256" key="10">
    <source>
        <dbReference type="RuleBase" id="RU003357"/>
    </source>
</evidence>
<dbReference type="Gene3D" id="2.40.170.20">
    <property type="entry name" value="TonB-dependent receptor, beta-barrel domain"/>
    <property type="match status" value="1"/>
</dbReference>
<evidence type="ECO:0000313" key="14">
    <source>
        <dbReference type="EMBL" id="QTC92541.1"/>
    </source>
</evidence>
<dbReference type="InterPro" id="IPR037066">
    <property type="entry name" value="Plug_dom_sf"/>
</dbReference>
<dbReference type="InterPro" id="IPR000531">
    <property type="entry name" value="Beta-barrel_TonB"/>
</dbReference>
<dbReference type="InterPro" id="IPR039426">
    <property type="entry name" value="TonB-dep_rcpt-like"/>
</dbReference>
<evidence type="ECO:0000313" key="15">
    <source>
        <dbReference type="Proteomes" id="UP000663918"/>
    </source>
</evidence>
<organism evidence="14 15">
    <name type="scientific">Brevundimonas goettingensis</name>
    <dbReference type="NCBI Taxonomy" id="2774190"/>
    <lineage>
        <taxon>Bacteria</taxon>
        <taxon>Pseudomonadati</taxon>
        <taxon>Pseudomonadota</taxon>
        <taxon>Alphaproteobacteria</taxon>
        <taxon>Caulobacterales</taxon>
        <taxon>Caulobacteraceae</taxon>
        <taxon>Brevundimonas</taxon>
    </lineage>
</organism>
<dbReference type="PANTHER" id="PTHR30069:SF29">
    <property type="entry name" value="HEMOGLOBIN AND HEMOGLOBIN-HAPTOGLOBIN-BINDING PROTEIN 1-RELATED"/>
    <property type="match status" value="1"/>
</dbReference>
<evidence type="ECO:0000256" key="3">
    <source>
        <dbReference type="ARBA" id="ARBA00022452"/>
    </source>
</evidence>
<reference evidence="14" key="1">
    <citation type="submission" date="2020-09" db="EMBL/GenBank/DDBJ databases">
        <title>Brevundimonas sp. LVF2 isolated from a puddle in Goettingen, Germany.</title>
        <authorList>
            <person name="Friedrich I."/>
            <person name="Klassen A."/>
            <person name="Hannes N."/>
            <person name="Schneider D."/>
            <person name="Hertel R."/>
            <person name="Daniel R."/>
        </authorList>
    </citation>
    <scope>NUCLEOTIDE SEQUENCE</scope>
    <source>
        <strain evidence="14">LVF2</strain>
    </source>
</reference>
<keyword evidence="4" id="KW-0812">Transmembrane</keyword>
<evidence type="ECO:0000259" key="13">
    <source>
        <dbReference type="Pfam" id="PF07715"/>
    </source>
</evidence>
<dbReference type="GO" id="GO:0009279">
    <property type="term" value="C:cell outer membrane"/>
    <property type="evidence" value="ECO:0007669"/>
    <property type="project" value="UniProtKB-SubCell"/>
</dbReference>
<comment type="subcellular location">
    <subcellularLocation>
        <location evidence="1">Cell outer membrane</location>
        <topology evidence="1">Multi-pass membrane protein</topology>
    </subcellularLocation>
</comment>
<keyword evidence="2" id="KW-0813">Transport</keyword>
<feature type="domain" description="TonB-dependent receptor-like beta-barrel" evidence="12">
    <location>
        <begin position="214"/>
        <end position="634"/>
    </location>
</feature>
<evidence type="ECO:0000256" key="1">
    <source>
        <dbReference type="ARBA" id="ARBA00004571"/>
    </source>
</evidence>
<keyword evidence="15" id="KW-1185">Reference proteome</keyword>
<keyword evidence="7 10" id="KW-0472">Membrane</keyword>
<dbReference type="PANTHER" id="PTHR30069">
    <property type="entry name" value="TONB-DEPENDENT OUTER MEMBRANE RECEPTOR"/>
    <property type="match status" value="1"/>
</dbReference>
<comment type="similarity">
    <text evidence="10">Belongs to the TonB-dependent receptor family.</text>
</comment>
<dbReference type="EMBL" id="CP062222">
    <property type="protein sequence ID" value="QTC92541.1"/>
    <property type="molecule type" value="Genomic_DNA"/>
</dbReference>
<evidence type="ECO:0000256" key="9">
    <source>
        <dbReference type="ARBA" id="ARBA00023237"/>
    </source>
</evidence>
<feature type="region of interest" description="Disordered" evidence="11">
    <location>
        <begin position="204"/>
        <end position="225"/>
    </location>
</feature>
<keyword evidence="8 14" id="KW-0675">Receptor</keyword>
<evidence type="ECO:0000256" key="2">
    <source>
        <dbReference type="ARBA" id="ARBA00022448"/>
    </source>
</evidence>
<keyword evidence="5" id="KW-0732">Signal</keyword>
<dbReference type="SUPFAM" id="SSF56935">
    <property type="entry name" value="Porins"/>
    <property type="match status" value="1"/>
</dbReference>
<name>A0A975C7B5_9CAUL</name>
<proteinExistence type="inferred from homology"/>
<evidence type="ECO:0000256" key="6">
    <source>
        <dbReference type="ARBA" id="ARBA00023077"/>
    </source>
</evidence>